<comment type="similarity">
    <text evidence="2">Belongs to the TAF6 family.</text>
</comment>
<dbReference type="SUPFAM" id="SSF47113">
    <property type="entry name" value="Histone-fold"/>
    <property type="match status" value="1"/>
</dbReference>
<gene>
    <name evidence="8" type="ORF">PVAG01_04866</name>
</gene>
<keyword evidence="5" id="KW-0539">Nucleus</keyword>
<name>A0ABR4PIK1_9HELO</name>
<dbReference type="SMART" id="SM00803">
    <property type="entry name" value="TAF"/>
    <property type="match status" value="1"/>
</dbReference>
<evidence type="ECO:0000313" key="9">
    <source>
        <dbReference type="Proteomes" id="UP001629113"/>
    </source>
</evidence>
<evidence type="ECO:0000256" key="6">
    <source>
        <dbReference type="SAM" id="MobiDB-lite"/>
    </source>
</evidence>
<evidence type="ECO:0000256" key="1">
    <source>
        <dbReference type="ARBA" id="ARBA00004123"/>
    </source>
</evidence>
<dbReference type="Gene3D" id="1.25.40.770">
    <property type="entry name" value="TAF6, C-terminal HEAT repeat domain"/>
    <property type="match status" value="1"/>
</dbReference>
<keyword evidence="3" id="KW-0805">Transcription regulation</keyword>
<organism evidence="8 9">
    <name type="scientific">Phlyctema vagabunda</name>
    <dbReference type="NCBI Taxonomy" id="108571"/>
    <lineage>
        <taxon>Eukaryota</taxon>
        <taxon>Fungi</taxon>
        <taxon>Dikarya</taxon>
        <taxon>Ascomycota</taxon>
        <taxon>Pezizomycotina</taxon>
        <taxon>Leotiomycetes</taxon>
        <taxon>Helotiales</taxon>
        <taxon>Dermateaceae</taxon>
        <taxon>Phlyctema</taxon>
    </lineage>
</organism>
<dbReference type="PANTHER" id="PTHR10221">
    <property type="entry name" value="TRANSCRIPTION INITIATION FACTOR TFIID SUBUNIT 6"/>
    <property type="match status" value="1"/>
</dbReference>
<dbReference type="CDD" id="cd08050">
    <property type="entry name" value="TAF6C"/>
    <property type="match status" value="1"/>
</dbReference>
<dbReference type="Pfam" id="PF02969">
    <property type="entry name" value="TAF"/>
    <property type="match status" value="1"/>
</dbReference>
<dbReference type="Proteomes" id="UP001629113">
    <property type="component" value="Unassembled WGS sequence"/>
</dbReference>
<evidence type="ECO:0000313" key="8">
    <source>
        <dbReference type="EMBL" id="KAL3423119.1"/>
    </source>
</evidence>
<evidence type="ECO:0000259" key="7">
    <source>
        <dbReference type="SMART" id="SM00803"/>
    </source>
</evidence>
<sequence>MADQKLFWNSDNVRDVAESVGIPTLNDEAVRALSQEVEYRLGQVITEARRFMHQSKRTVLTTQDISQALKVLDVEPLYGYESTRPLRFGEASLGPGQPLFYIEDEEVDFEKLINAPLPKVPRDMSFTAHWLAVEGVQPSIPQNPTTAEARSTELAPKGSGANPSLAALSGGDNTTIKPLVKHILSKELILFFNKVSAAILDEDPDQDVVLLRHSALESVRSDPGLHQLVPYFISFIAEKVTHNIDNAFVLRQMMELEAALISNPTLHIDPYVNSLVPPVLTCLVGKTVGSGSDDADLKEQYDLRDFSSSLMAKIKNKYAASSRQLSLRIGRTLYTIFCDYDASFGAHYGAVKGLADCGGSDVIRQLIIDNLDVYDGVIDRGIKQRGENDFQVRMLIECVLKVVSSIASGSKQTTNGVNGDMDTDMSQALETAVGAHIGKRVAALGNHELNKAILGVKEEEAKKNAKLPQ</sequence>
<comment type="caution">
    <text evidence="8">The sequence shown here is derived from an EMBL/GenBank/DDBJ whole genome shotgun (WGS) entry which is preliminary data.</text>
</comment>
<dbReference type="EMBL" id="JBFCZG010000004">
    <property type="protein sequence ID" value="KAL3423119.1"/>
    <property type="molecule type" value="Genomic_DNA"/>
</dbReference>
<dbReference type="Pfam" id="PF07571">
    <property type="entry name" value="TAF6_C"/>
    <property type="match status" value="1"/>
</dbReference>
<keyword evidence="4" id="KW-0804">Transcription</keyword>
<feature type="domain" description="TATA box binding protein associated factor (TAF) histone-like fold" evidence="7">
    <location>
        <begin position="7"/>
        <end position="70"/>
    </location>
</feature>
<accession>A0ABR4PIK1</accession>
<dbReference type="CDD" id="cd22931">
    <property type="entry name" value="HFD_TAF6"/>
    <property type="match status" value="1"/>
</dbReference>
<dbReference type="InterPro" id="IPR009072">
    <property type="entry name" value="Histone-fold"/>
</dbReference>
<protein>
    <submittedName>
        <fullName evidence="8">TATA box binding protein associated factor</fullName>
    </submittedName>
</protein>
<dbReference type="InterPro" id="IPR046344">
    <property type="entry name" value="TAF6_C_sf"/>
</dbReference>
<dbReference type="Gene3D" id="1.10.20.10">
    <property type="entry name" value="Histone, subunit A"/>
    <property type="match status" value="1"/>
</dbReference>
<evidence type="ECO:0000256" key="3">
    <source>
        <dbReference type="ARBA" id="ARBA00023015"/>
    </source>
</evidence>
<evidence type="ECO:0000256" key="4">
    <source>
        <dbReference type="ARBA" id="ARBA00023163"/>
    </source>
</evidence>
<dbReference type="InterPro" id="IPR004823">
    <property type="entry name" value="TAF_TATA-bd_Histone-like_dom"/>
</dbReference>
<dbReference type="PANTHER" id="PTHR10221:SF9">
    <property type="entry name" value="TRANSCRIPTION INITIATION FACTOR TFIID SUBUNIT 6"/>
    <property type="match status" value="1"/>
</dbReference>
<keyword evidence="9" id="KW-1185">Reference proteome</keyword>
<dbReference type="InterPro" id="IPR011442">
    <property type="entry name" value="TAF6_C"/>
</dbReference>
<comment type="subcellular location">
    <subcellularLocation>
        <location evidence="1">Nucleus</location>
    </subcellularLocation>
</comment>
<proteinExistence type="inferred from homology"/>
<evidence type="ECO:0000256" key="5">
    <source>
        <dbReference type="ARBA" id="ARBA00023242"/>
    </source>
</evidence>
<dbReference type="InterPro" id="IPR037796">
    <property type="entry name" value="TAF6"/>
</dbReference>
<reference evidence="8 9" key="1">
    <citation type="submission" date="2024-06" db="EMBL/GenBank/DDBJ databases">
        <title>Complete genome of Phlyctema vagabunda strain 19-DSS-EL-015.</title>
        <authorList>
            <person name="Fiorenzani C."/>
        </authorList>
    </citation>
    <scope>NUCLEOTIDE SEQUENCE [LARGE SCALE GENOMIC DNA]</scope>
    <source>
        <strain evidence="8 9">19-DSS-EL-015</strain>
    </source>
</reference>
<feature type="region of interest" description="Disordered" evidence="6">
    <location>
        <begin position="137"/>
        <end position="164"/>
    </location>
</feature>
<feature type="compositionally biased region" description="Polar residues" evidence="6">
    <location>
        <begin position="139"/>
        <end position="149"/>
    </location>
</feature>
<evidence type="ECO:0000256" key="2">
    <source>
        <dbReference type="ARBA" id="ARBA00007688"/>
    </source>
</evidence>